<dbReference type="Pfam" id="PF13377">
    <property type="entry name" value="Peripla_BP_3"/>
    <property type="match status" value="1"/>
</dbReference>
<dbReference type="PROSITE" id="PS50932">
    <property type="entry name" value="HTH_LACI_2"/>
    <property type="match status" value="1"/>
</dbReference>
<evidence type="ECO:0000313" key="7">
    <source>
        <dbReference type="Proteomes" id="UP000005384"/>
    </source>
</evidence>
<evidence type="ECO:0000256" key="1">
    <source>
        <dbReference type="ARBA" id="ARBA00022491"/>
    </source>
</evidence>
<dbReference type="Proteomes" id="UP000005384">
    <property type="component" value="Unassembled WGS sequence"/>
</dbReference>
<dbReference type="SUPFAM" id="SSF47413">
    <property type="entry name" value="lambda repressor-like DNA-binding domains"/>
    <property type="match status" value="1"/>
</dbReference>
<accession>G5IH71</accession>
<dbReference type="Gene3D" id="3.40.50.2300">
    <property type="match status" value="2"/>
</dbReference>
<keyword evidence="3" id="KW-0238">DNA-binding</keyword>
<dbReference type="PANTHER" id="PTHR30146">
    <property type="entry name" value="LACI-RELATED TRANSCRIPTIONAL REPRESSOR"/>
    <property type="match status" value="1"/>
</dbReference>
<dbReference type="SUPFAM" id="SSF53822">
    <property type="entry name" value="Periplasmic binding protein-like I"/>
    <property type="match status" value="1"/>
</dbReference>
<dbReference type="AlphaFoldDB" id="G5IH71"/>
<reference evidence="6 7" key="1">
    <citation type="submission" date="2011-08" db="EMBL/GenBank/DDBJ databases">
        <title>The Genome Sequence of Clostridium hathewayi WAL-18680.</title>
        <authorList>
            <consortium name="The Broad Institute Genome Sequencing Platform"/>
            <person name="Earl A."/>
            <person name="Ward D."/>
            <person name="Feldgarden M."/>
            <person name="Gevers D."/>
            <person name="Finegold S.M."/>
            <person name="Summanen P.H."/>
            <person name="Molitoris D.R."/>
            <person name="Song M."/>
            <person name="Daigneault M."/>
            <person name="Allen-Vercoe E."/>
            <person name="Young S.K."/>
            <person name="Zeng Q."/>
            <person name="Gargeya S."/>
            <person name="Fitzgerald M."/>
            <person name="Haas B."/>
            <person name="Abouelleil A."/>
            <person name="Alvarado L."/>
            <person name="Arachchi H.M."/>
            <person name="Berlin A."/>
            <person name="Brown A."/>
            <person name="Chapman S.B."/>
            <person name="Chen Z."/>
            <person name="Dunbar C."/>
            <person name="Freedman E."/>
            <person name="Gearin G."/>
            <person name="Gellesch M."/>
            <person name="Goldberg J."/>
            <person name="Griggs A."/>
            <person name="Gujja S."/>
            <person name="Heiman D."/>
            <person name="Howarth C."/>
            <person name="Larson L."/>
            <person name="Lui A."/>
            <person name="MacDonald P.J.P."/>
            <person name="Montmayeur A."/>
            <person name="Murphy C."/>
            <person name="Neiman D."/>
            <person name="Pearson M."/>
            <person name="Priest M."/>
            <person name="Roberts A."/>
            <person name="Saif S."/>
            <person name="Shea T."/>
            <person name="Shenoy N."/>
            <person name="Sisk P."/>
            <person name="Stolte C."/>
            <person name="Sykes S."/>
            <person name="Wortman J."/>
            <person name="Nusbaum C."/>
            <person name="Birren B."/>
        </authorList>
    </citation>
    <scope>NUCLEOTIDE SEQUENCE [LARGE SCALE GENOMIC DNA]</scope>
    <source>
        <strain evidence="6 7">WAL-18680</strain>
    </source>
</reference>
<gene>
    <name evidence="6" type="ORF">HMPREF9473_02849</name>
</gene>
<dbReference type="InterPro" id="IPR010982">
    <property type="entry name" value="Lambda_DNA-bd_dom_sf"/>
</dbReference>
<keyword evidence="1" id="KW-0678">Repressor</keyword>
<dbReference type="SMART" id="SM00354">
    <property type="entry name" value="HTH_LACI"/>
    <property type="match status" value="1"/>
</dbReference>
<keyword evidence="4" id="KW-0804">Transcription</keyword>
<dbReference type="CDD" id="cd06267">
    <property type="entry name" value="PBP1_LacI_sugar_binding-like"/>
    <property type="match status" value="1"/>
</dbReference>
<dbReference type="InterPro" id="IPR046335">
    <property type="entry name" value="LacI/GalR-like_sensor"/>
</dbReference>
<dbReference type="InterPro" id="IPR000843">
    <property type="entry name" value="HTH_LacI"/>
</dbReference>
<feature type="domain" description="HTH lacI-type" evidence="5">
    <location>
        <begin position="2"/>
        <end position="56"/>
    </location>
</feature>
<keyword evidence="2" id="KW-0805">Transcription regulation</keyword>
<dbReference type="CDD" id="cd01392">
    <property type="entry name" value="HTH_LacI"/>
    <property type="match status" value="1"/>
</dbReference>
<evidence type="ECO:0000313" key="6">
    <source>
        <dbReference type="EMBL" id="EHI59142.1"/>
    </source>
</evidence>
<sequence>MATIKDVAKAANVSIATVSMVLNGKECITQKTKERVLRAAKELNYIPSIAAKTLKTNRSHILALFAGDISNPFFPEIIKGVEAAARLHNYSVIIHDLSRDEKDMEIQIERAASQRVDGIFITGTNSISQGMKEKILALLQSGIQIVSCNRFMDWGEFPLIVTEEGECVDMLLSKLAAFGHKHIGCISGYPEAWVSTRREAYFKSILEQYGLYHPEYVVNGGFLIEDGRAAARQLLERYPQITAMMCVNDTLAIGCLKGVTDMGRKVPEEFSIFGIDGIECLKYFSPEIATVDTRRYEYGFEGTERLIALIETEGEEREALMEDMVFACTVCQGDTIKPPAKTKGQE</sequence>
<dbReference type="PRINTS" id="PR00036">
    <property type="entry name" value="HTHLACI"/>
</dbReference>
<evidence type="ECO:0000259" key="5">
    <source>
        <dbReference type="PROSITE" id="PS50932"/>
    </source>
</evidence>
<keyword evidence="7" id="KW-1185">Reference proteome</keyword>
<dbReference type="RefSeq" id="WP_006780826.1">
    <property type="nucleotide sequence ID" value="NZ_CP040506.1"/>
</dbReference>
<dbReference type="Pfam" id="PF00356">
    <property type="entry name" value="LacI"/>
    <property type="match status" value="1"/>
</dbReference>
<dbReference type="HOGENOM" id="CLU_037628_6_1_9"/>
<dbReference type="EMBL" id="ADLN01000075">
    <property type="protein sequence ID" value="EHI59142.1"/>
    <property type="molecule type" value="Genomic_DNA"/>
</dbReference>
<dbReference type="Gene3D" id="1.10.260.40">
    <property type="entry name" value="lambda repressor-like DNA-binding domains"/>
    <property type="match status" value="1"/>
</dbReference>
<name>G5IH71_9FIRM</name>
<protein>
    <recommendedName>
        <fullName evidence="5">HTH lacI-type domain-containing protein</fullName>
    </recommendedName>
</protein>
<dbReference type="PROSITE" id="PS00356">
    <property type="entry name" value="HTH_LACI_1"/>
    <property type="match status" value="1"/>
</dbReference>
<evidence type="ECO:0000256" key="2">
    <source>
        <dbReference type="ARBA" id="ARBA00023015"/>
    </source>
</evidence>
<proteinExistence type="predicted"/>
<organism evidence="6 7">
    <name type="scientific">Hungatella hathewayi WAL-18680</name>
    <dbReference type="NCBI Taxonomy" id="742737"/>
    <lineage>
        <taxon>Bacteria</taxon>
        <taxon>Bacillati</taxon>
        <taxon>Bacillota</taxon>
        <taxon>Clostridia</taxon>
        <taxon>Lachnospirales</taxon>
        <taxon>Lachnospiraceae</taxon>
        <taxon>Hungatella</taxon>
    </lineage>
</organism>
<dbReference type="PATRIC" id="fig|742737.3.peg.2853"/>
<dbReference type="PANTHER" id="PTHR30146:SF148">
    <property type="entry name" value="HTH-TYPE TRANSCRIPTIONAL REPRESSOR PURR-RELATED"/>
    <property type="match status" value="1"/>
</dbReference>
<dbReference type="OrthoDB" id="9789891at2"/>
<comment type="caution">
    <text evidence="6">The sequence shown here is derived from an EMBL/GenBank/DDBJ whole genome shotgun (WGS) entry which is preliminary data.</text>
</comment>
<dbReference type="GO" id="GO:0003700">
    <property type="term" value="F:DNA-binding transcription factor activity"/>
    <property type="evidence" value="ECO:0007669"/>
    <property type="project" value="TreeGrafter"/>
</dbReference>
<dbReference type="InterPro" id="IPR028082">
    <property type="entry name" value="Peripla_BP_I"/>
</dbReference>
<evidence type="ECO:0000256" key="3">
    <source>
        <dbReference type="ARBA" id="ARBA00023125"/>
    </source>
</evidence>
<evidence type="ECO:0000256" key="4">
    <source>
        <dbReference type="ARBA" id="ARBA00023163"/>
    </source>
</evidence>
<dbReference type="GO" id="GO:0000976">
    <property type="term" value="F:transcription cis-regulatory region binding"/>
    <property type="evidence" value="ECO:0007669"/>
    <property type="project" value="TreeGrafter"/>
</dbReference>